<keyword evidence="2" id="KW-0808">Transferase</keyword>
<dbReference type="Gene3D" id="1.10.510.10">
    <property type="entry name" value="Transferase(Phosphotransferase) domain 1"/>
    <property type="match status" value="1"/>
</dbReference>
<dbReference type="Proteomes" id="UP000264820">
    <property type="component" value="Unplaced"/>
</dbReference>
<dbReference type="InterPro" id="IPR000719">
    <property type="entry name" value="Prot_kinase_dom"/>
</dbReference>
<name>A0A3Q2Y2B1_HIPCM</name>
<evidence type="ECO:0000256" key="7">
    <source>
        <dbReference type="RuleBase" id="RU000304"/>
    </source>
</evidence>
<evidence type="ECO:0000256" key="4">
    <source>
        <dbReference type="ARBA" id="ARBA00022777"/>
    </source>
</evidence>
<dbReference type="Gene3D" id="3.30.200.20">
    <property type="entry name" value="Phosphorylase Kinase, domain 1"/>
    <property type="match status" value="1"/>
</dbReference>
<dbReference type="GO" id="GO:0042771">
    <property type="term" value="P:intrinsic apoptotic signaling pathway in response to DNA damage by p53 class mediator"/>
    <property type="evidence" value="ECO:0007669"/>
    <property type="project" value="TreeGrafter"/>
</dbReference>
<dbReference type="PROSITE" id="PS00107">
    <property type="entry name" value="PROTEIN_KINASE_ATP"/>
    <property type="match status" value="1"/>
</dbReference>
<dbReference type="Ensembl" id="ENSHCOT00000018278.1">
    <property type="protein sequence ID" value="ENSHCOP00000011535.1"/>
    <property type="gene ID" value="ENSHCOG00000014583.1"/>
</dbReference>
<dbReference type="GO" id="GO:0004674">
    <property type="term" value="F:protein serine/threonine kinase activity"/>
    <property type="evidence" value="ECO:0007669"/>
    <property type="project" value="UniProtKB-KW"/>
</dbReference>
<feature type="domain" description="Protein kinase" evidence="8">
    <location>
        <begin position="156"/>
        <end position="413"/>
    </location>
</feature>
<dbReference type="PANTHER" id="PTHR24058:SF53">
    <property type="entry name" value="HOMEODOMAIN-INTERACTING PROTEIN KINASE 2"/>
    <property type="match status" value="1"/>
</dbReference>
<dbReference type="SMART" id="SM00220">
    <property type="entry name" value="S_TKc"/>
    <property type="match status" value="1"/>
</dbReference>
<evidence type="ECO:0000313" key="10">
    <source>
        <dbReference type="Proteomes" id="UP000264820"/>
    </source>
</evidence>
<dbReference type="InterPro" id="IPR008271">
    <property type="entry name" value="Ser/Thr_kinase_AS"/>
</dbReference>
<reference evidence="9" key="1">
    <citation type="submission" date="2025-08" db="UniProtKB">
        <authorList>
            <consortium name="Ensembl"/>
        </authorList>
    </citation>
    <scope>IDENTIFICATION</scope>
</reference>
<dbReference type="GO" id="GO:0016605">
    <property type="term" value="C:PML body"/>
    <property type="evidence" value="ECO:0007669"/>
    <property type="project" value="TreeGrafter"/>
</dbReference>
<evidence type="ECO:0000256" key="1">
    <source>
        <dbReference type="ARBA" id="ARBA00022527"/>
    </source>
</evidence>
<keyword evidence="1 7" id="KW-0723">Serine/threonine-protein kinase</keyword>
<dbReference type="PANTHER" id="PTHR24058">
    <property type="entry name" value="DUAL SPECIFICITY PROTEIN KINASE"/>
    <property type="match status" value="1"/>
</dbReference>
<dbReference type="InterPro" id="IPR050494">
    <property type="entry name" value="Ser_Thr_dual-spec_kinase"/>
</dbReference>
<dbReference type="GeneTree" id="ENSGT00940000164472"/>
<sequence length="462" mass="51581">MPPIYLYLSISIYLRAGSFVNKKRTHFETSLSVQNITDTEELICCGSCVQNRTDKASIRTVAKTSQTPAGELCVHGCPQLNKHSLIMTRYDAPNICNAKCTCSQIPESSSAVLKVEGSPQLHFFYAVLLERGLFNSKALSITSPTRKVLYSKSNAYSVLDFIGEGCYGKVAVCKSLDTSEMVAIKILKNDPSIKQDTDKELSMLKMIRDMDADSANVVKFFEQFEHEGNICLVFEVLDCDLIYLLEERQRQPLSLDEIRVIAHQLLVALVTLKRVGILHTDIKPDNIMIVNRKEQPLKVKLIDFGNAIPASKIKLGLEIQPVGYRAPEITLGLPYNENIDVWSVGCIMAFLFLLMTPEEFEAANNEKPKNQDAYCAEGELDNRKAFLDLLKQMLHLDGHQRISASQALRHPFITMAQQPDSGSLSPVTDKEVSLDQLRIPASNDLSFRLLDVVMTTSGVILC</sequence>
<dbReference type="GO" id="GO:0005737">
    <property type="term" value="C:cytoplasm"/>
    <property type="evidence" value="ECO:0007669"/>
    <property type="project" value="TreeGrafter"/>
</dbReference>
<dbReference type="AlphaFoldDB" id="A0A3Q2Y2B1"/>
<organism evidence="9 10">
    <name type="scientific">Hippocampus comes</name>
    <name type="common">Tiger tail seahorse</name>
    <dbReference type="NCBI Taxonomy" id="109280"/>
    <lineage>
        <taxon>Eukaryota</taxon>
        <taxon>Metazoa</taxon>
        <taxon>Chordata</taxon>
        <taxon>Craniata</taxon>
        <taxon>Vertebrata</taxon>
        <taxon>Euteleostomi</taxon>
        <taxon>Actinopterygii</taxon>
        <taxon>Neopterygii</taxon>
        <taxon>Teleostei</taxon>
        <taxon>Neoteleostei</taxon>
        <taxon>Acanthomorphata</taxon>
        <taxon>Syngnathiaria</taxon>
        <taxon>Syngnathiformes</taxon>
        <taxon>Syngnathoidei</taxon>
        <taxon>Syngnathidae</taxon>
        <taxon>Hippocampus</taxon>
    </lineage>
</organism>
<evidence type="ECO:0000256" key="5">
    <source>
        <dbReference type="ARBA" id="ARBA00022840"/>
    </source>
</evidence>
<feature type="binding site" evidence="6">
    <location>
        <position position="185"/>
    </location>
    <ligand>
        <name>ATP</name>
        <dbReference type="ChEBI" id="CHEBI:30616"/>
    </ligand>
</feature>
<evidence type="ECO:0000256" key="3">
    <source>
        <dbReference type="ARBA" id="ARBA00022741"/>
    </source>
</evidence>
<dbReference type="PROSITE" id="PS00108">
    <property type="entry name" value="PROTEIN_KINASE_ST"/>
    <property type="match status" value="1"/>
</dbReference>
<proteinExistence type="inferred from homology"/>
<dbReference type="PROSITE" id="PS50011">
    <property type="entry name" value="PROTEIN_KINASE_DOM"/>
    <property type="match status" value="1"/>
</dbReference>
<evidence type="ECO:0000313" key="9">
    <source>
        <dbReference type="Ensembl" id="ENSHCOP00000011535.1"/>
    </source>
</evidence>
<reference evidence="9" key="2">
    <citation type="submission" date="2025-09" db="UniProtKB">
        <authorList>
            <consortium name="Ensembl"/>
        </authorList>
    </citation>
    <scope>IDENTIFICATION</scope>
</reference>
<accession>A0A3Q2Y2B1</accession>
<comment type="similarity">
    <text evidence="7">Belongs to the protein kinase superfamily.</text>
</comment>
<keyword evidence="10" id="KW-1185">Reference proteome</keyword>
<dbReference type="GO" id="GO:0045944">
    <property type="term" value="P:positive regulation of transcription by RNA polymerase II"/>
    <property type="evidence" value="ECO:0007669"/>
    <property type="project" value="TreeGrafter"/>
</dbReference>
<dbReference type="InterPro" id="IPR017441">
    <property type="entry name" value="Protein_kinase_ATP_BS"/>
</dbReference>
<dbReference type="InterPro" id="IPR011009">
    <property type="entry name" value="Kinase-like_dom_sf"/>
</dbReference>
<dbReference type="GO" id="GO:0003714">
    <property type="term" value="F:transcription corepressor activity"/>
    <property type="evidence" value="ECO:0007669"/>
    <property type="project" value="TreeGrafter"/>
</dbReference>
<evidence type="ECO:0000256" key="2">
    <source>
        <dbReference type="ARBA" id="ARBA00022679"/>
    </source>
</evidence>
<dbReference type="GO" id="GO:0005524">
    <property type="term" value="F:ATP binding"/>
    <property type="evidence" value="ECO:0007669"/>
    <property type="project" value="UniProtKB-UniRule"/>
</dbReference>
<dbReference type="Pfam" id="PF00069">
    <property type="entry name" value="Pkinase"/>
    <property type="match status" value="1"/>
</dbReference>
<protein>
    <submittedName>
        <fullName evidence="9">Homeodomain-interacting protein kinase 1-like</fullName>
    </submittedName>
</protein>
<dbReference type="GO" id="GO:0004713">
    <property type="term" value="F:protein tyrosine kinase activity"/>
    <property type="evidence" value="ECO:0007669"/>
    <property type="project" value="TreeGrafter"/>
</dbReference>
<dbReference type="GO" id="GO:0003713">
    <property type="term" value="F:transcription coactivator activity"/>
    <property type="evidence" value="ECO:0007669"/>
    <property type="project" value="TreeGrafter"/>
</dbReference>
<evidence type="ECO:0000256" key="6">
    <source>
        <dbReference type="PROSITE-ProRule" id="PRU10141"/>
    </source>
</evidence>
<dbReference type="GO" id="GO:0046332">
    <property type="term" value="F:SMAD binding"/>
    <property type="evidence" value="ECO:0007669"/>
    <property type="project" value="TreeGrafter"/>
</dbReference>
<keyword evidence="4" id="KW-0418">Kinase</keyword>
<dbReference type="STRING" id="109280.ENSHCOP00000011535"/>
<dbReference type="SUPFAM" id="SSF56112">
    <property type="entry name" value="Protein kinase-like (PK-like)"/>
    <property type="match status" value="1"/>
</dbReference>
<evidence type="ECO:0000259" key="8">
    <source>
        <dbReference type="PROSITE" id="PS50011"/>
    </source>
</evidence>
<keyword evidence="5 6" id="KW-0067">ATP-binding</keyword>
<keyword evidence="3 6" id="KW-0547">Nucleotide-binding</keyword>
<dbReference type="GO" id="GO:0007224">
    <property type="term" value="P:smoothened signaling pathway"/>
    <property type="evidence" value="ECO:0007669"/>
    <property type="project" value="TreeGrafter"/>
</dbReference>